<dbReference type="Proteomes" id="UP001628192">
    <property type="component" value="Unassembled WGS sequence"/>
</dbReference>
<dbReference type="EMBL" id="BAAFSG010000001">
    <property type="protein sequence ID" value="GAB1254024.1"/>
    <property type="molecule type" value="Genomic_DNA"/>
</dbReference>
<organism evidence="1 2">
    <name type="scientific">Desulfovibrio falkowii</name>
    <dbReference type="NCBI Taxonomy" id="3136602"/>
    <lineage>
        <taxon>Bacteria</taxon>
        <taxon>Pseudomonadati</taxon>
        <taxon>Thermodesulfobacteriota</taxon>
        <taxon>Desulfovibrionia</taxon>
        <taxon>Desulfovibrionales</taxon>
        <taxon>Desulfovibrionaceae</taxon>
        <taxon>Desulfovibrio</taxon>
    </lineage>
</organism>
<reference evidence="1 2" key="1">
    <citation type="journal article" date="2025" name="Int. J. Syst. Evol. Microbiol.">
        <title>Desulfovibrio falkowii sp. nov., Porphyromonas miyakawae sp. nov., Mediterraneibacter flintii sp. nov. and Owariibacterium komagatae gen. nov., sp. nov., isolated from human faeces.</title>
        <authorList>
            <person name="Hamaguchi T."/>
            <person name="Ohara M."/>
            <person name="Hisatomi A."/>
            <person name="Sekiguchi K."/>
            <person name="Takeda J.I."/>
            <person name="Ueyama J."/>
            <person name="Ito M."/>
            <person name="Nishiwaki H."/>
            <person name="Ogi T."/>
            <person name="Hirayama M."/>
            <person name="Ohkuma M."/>
            <person name="Sakamoto M."/>
            <person name="Ohno K."/>
        </authorList>
    </citation>
    <scope>NUCLEOTIDE SEQUENCE [LARGE SCALE GENOMIC DNA]</scope>
    <source>
        <strain evidence="1 2">13CB8C</strain>
    </source>
</reference>
<protein>
    <submittedName>
        <fullName evidence="1">Uncharacterized protein</fullName>
    </submittedName>
</protein>
<gene>
    <name evidence="1" type="ORF">Defa_15110</name>
</gene>
<sequence length="60" mass="6830">MLSGKKQAAENMFLLDGNEQCWCGEGWWRGGRAALAEARVCRAGMRLILILRRYKKDEGD</sequence>
<accession>A0ABQ0E8N8</accession>
<evidence type="ECO:0000313" key="2">
    <source>
        <dbReference type="Proteomes" id="UP001628192"/>
    </source>
</evidence>
<evidence type="ECO:0000313" key="1">
    <source>
        <dbReference type="EMBL" id="GAB1254024.1"/>
    </source>
</evidence>
<proteinExistence type="predicted"/>
<comment type="caution">
    <text evidence="1">The sequence shown here is derived from an EMBL/GenBank/DDBJ whole genome shotgun (WGS) entry which is preliminary data.</text>
</comment>
<keyword evidence="2" id="KW-1185">Reference proteome</keyword>
<name>A0ABQ0E8N8_9BACT</name>